<feature type="transmembrane region" description="Helical" evidence="7">
    <location>
        <begin position="99"/>
        <end position="122"/>
    </location>
</feature>
<dbReference type="Pfam" id="PF00528">
    <property type="entry name" value="BPD_transp_1"/>
    <property type="match status" value="1"/>
</dbReference>
<organism evidence="9 10">
    <name type="scientific">Flavonifractor plautii 1_3_50AFAA</name>
    <dbReference type="NCBI Taxonomy" id="742738"/>
    <lineage>
        <taxon>Bacteria</taxon>
        <taxon>Bacillati</taxon>
        <taxon>Bacillota</taxon>
        <taxon>Clostridia</taxon>
        <taxon>Eubacteriales</taxon>
        <taxon>Oscillospiraceae</taxon>
        <taxon>Flavonifractor</taxon>
    </lineage>
</organism>
<dbReference type="InterPro" id="IPR000515">
    <property type="entry name" value="MetI-like"/>
</dbReference>
<evidence type="ECO:0000256" key="4">
    <source>
        <dbReference type="ARBA" id="ARBA00022692"/>
    </source>
</evidence>
<comment type="caution">
    <text evidence="9">The sequence shown here is derived from an EMBL/GenBank/DDBJ whole genome shotgun (WGS) entry which is preliminary data.</text>
</comment>
<dbReference type="AlphaFoldDB" id="A0A096DA09"/>
<keyword evidence="6 7" id="KW-0472">Membrane</keyword>
<keyword evidence="4 7" id="KW-0812">Transmembrane</keyword>
<feature type="transmembrane region" description="Helical" evidence="7">
    <location>
        <begin position="236"/>
        <end position="257"/>
    </location>
</feature>
<keyword evidence="10" id="KW-1185">Reference proteome</keyword>
<dbReference type="InterPro" id="IPR035906">
    <property type="entry name" value="MetI-like_sf"/>
</dbReference>
<feature type="transmembrane region" description="Helical" evidence="7">
    <location>
        <begin position="178"/>
        <end position="201"/>
    </location>
</feature>
<evidence type="ECO:0000313" key="10">
    <source>
        <dbReference type="Proteomes" id="UP000029585"/>
    </source>
</evidence>
<dbReference type="Gene3D" id="1.10.3720.10">
    <property type="entry name" value="MetI-like"/>
    <property type="match status" value="1"/>
</dbReference>
<evidence type="ECO:0000256" key="3">
    <source>
        <dbReference type="ARBA" id="ARBA00022475"/>
    </source>
</evidence>
<name>A0A096DA09_FLAPL</name>
<keyword evidence="5 7" id="KW-1133">Transmembrane helix</keyword>
<dbReference type="PANTHER" id="PTHR43163:SF6">
    <property type="entry name" value="DIPEPTIDE TRANSPORT SYSTEM PERMEASE PROTEIN DPPB-RELATED"/>
    <property type="match status" value="1"/>
</dbReference>
<dbReference type="CDD" id="cd06261">
    <property type="entry name" value="TM_PBP2"/>
    <property type="match status" value="1"/>
</dbReference>
<evidence type="ECO:0000313" key="9">
    <source>
        <dbReference type="EMBL" id="KGF54339.1"/>
    </source>
</evidence>
<dbReference type="EMBL" id="ADLO01000090">
    <property type="protein sequence ID" value="KGF54339.1"/>
    <property type="molecule type" value="Genomic_DNA"/>
</dbReference>
<dbReference type="SUPFAM" id="SSF161098">
    <property type="entry name" value="MetI-like"/>
    <property type="match status" value="1"/>
</dbReference>
<protein>
    <recommendedName>
        <fullName evidence="8">ABC transmembrane type-1 domain-containing protein</fullName>
    </recommendedName>
</protein>
<dbReference type="PROSITE" id="PS50928">
    <property type="entry name" value="ABC_TM1"/>
    <property type="match status" value="1"/>
</dbReference>
<dbReference type="GO" id="GO:0071916">
    <property type="term" value="F:dipeptide transmembrane transporter activity"/>
    <property type="evidence" value="ECO:0007669"/>
    <property type="project" value="TreeGrafter"/>
</dbReference>
<feature type="domain" description="ABC transmembrane type-1" evidence="8">
    <location>
        <begin position="95"/>
        <end position="300"/>
    </location>
</feature>
<evidence type="ECO:0000256" key="6">
    <source>
        <dbReference type="ARBA" id="ARBA00023136"/>
    </source>
</evidence>
<feature type="transmembrane region" description="Helical" evidence="7">
    <location>
        <begin position="134"/>
        <end position="158"/>
    </location>
</feature>
<dbReference type="Proteomes" id="UP000029585">
    <property type="component" value="Unassembled WGS sequence"/>
</dbReference>
<dbReference type="RefSeq" id="WP_044942190.1">
    <property type="nucleotide sequence ID" value="NZ_KN174164.1"/>
</dbReference>
<evidence type="ECO:0000256" key="1">
    <source>
        <dbReference type="ARBA" id="ARBA00004651"/>
    </source>
</evidence>
<dbReference type="InterPro" id="IPR045621">
    <property type="entry name" value="BPD_transp_1_N"/>
</dbReference>
<gene>
    <name evidence="9" type="ORF">HMPREF9460_02946</name>
</gene>
<comment type="similarity">
    <text evidence="7">Belongs to the binding-protein-dependent transport system permease family.</text>
</comment>
<dbReference type="PANTHER" id="PTHR43163">
    <property type="entry name" value="DIPEPTIDE TRANSPORT SYSTEM PERMEASE PROTEIN DPPB-RELATED"/>
    <property type="match status" value="1"/>
</dbReference>
<dbReference type="GO" id="GO:0005886">
    <property type="term" value="C:plasma membrane"/>
    <property type="evidence" value="ECO:0007669"/>
    <property type="project" value="UniProtKB-SubCell"/>
</dbReference>
<evidence type="ECO:0000256" key="2">
    <source>
        <dbReference type="ARBA" id="ARBA00022448"/>
    </source>
</evidence>
<comment type="subcellular location">
    <subcellularLocation>
        <location evidence="1 7">Cell membrane</location>
        <topology evidence="1 7">Multi-pass membrane protein</topology>
    </subcellularLocation>
</comment>
<evidence type="ECO:0000256" key="5">
    <source>
        <dbReference type="ARBA" id="ARBA00022989"/>
    </source>
</evidence>
<evidence type="ECO:0000259" key="8">
    <source>
        <dbReference type="PROSITE" id="PS50928"/>
    </source>
</evidence>
<dbReference type="HOGENOM" id="CLU_036879_1_2_9"/>
<dbReference type="PATRIC" id="fig|742738.3.peg.3029"/>
<sequence length="313" mass="34259">MVRVILKRIGLAFLTLFGVTVIVFALLQMMPGEPIDSIVPLDASEELRQVIIDQYGFDQPLYMQYFMWLGNAVRGNFGNSVSDNRLVLSVVSEALHNTLILALGASVFAFLLSILIGVYSSYRPNSIFSWIGTVFGIGGISIPNYCLSLILIGIFSVTLRLLPSTGMYTSGDYTFSSLIQHLILPAIAAGAMTLGIMTRMVRSSVSEMRSRSLVTTLRAKGLSEPAIMRHVLRNSFPTLLTVAGLQFGYLMGGSTMVETTFSWPGIGLIIYQSIFTSDFPVTQAAILIVAAIFVSINLLIDLLRIVADPRLRK</sequence>
<keyword evidence="3" id="KW-1003">Cell membrane</keyword>
<dbReference type="eggNOG" id="COG0601">
    <property type="taxonomic scope" value="Bacteria"/>
</dbReference>
<evidence type="ECO:0000256" key="7">
    <source>
        <dbReference type="RuleBase" id="RU363032"/>
    </source>
</evidence>
<accession>A0A096DA09</accession>
<proteinExistence type="inferred from homology"/>
<reference evidence="9 10" key="1">
    <citation type="submission" date="2011-08" db="EMBL/GenBank/DDBJ databases">
        <title>The Genome Sequence of Clostridium orbiscindens 1_3_50AFAA.</title>
        <authorList>
            <consortium name="The Broad Institute Genome Sequencing Platform"/>
            <person name="Earl A."/>
            <person name="Ward D."/>
            <person name="Feldgarden M."/>
            <person name="Gevers D."/>
            <person name="Daigneault M."/>
            <person name="Strauss J."/>
            <person name="Allen-Vercoe E."/>
            <person name="Young S.K."/>
            <person name="Zeng Q."/>
            <person name="Gargeya S."/>
            <person name="Fitzgerald M."/>
            <person name="Haas B."/>
            <person name="Abouelleil A."/>
            <person name="Alvarado L."/>
            <person name="Arachchi H.M."/>
            <person name="Berlin A."/>
            <person name="Brown A."/>
            <person name="Chapman S.B."/>
            <person name="Chen Z."/>
            <person name="Dunbar C."/>
            <person name="Freedman E."/>
            <person name="Gearin G."/>
            <person name="Gellesch M."/>
            <person name="Goldberg J."/>
            <person name="Griggs A."/>
            <person name="Gujja S."/>
            <person name="Heiman D."/>
            <person name="Howarth C."/>
            <person name="Larson L."/>
            <person name="Lui A."/>
            <person name="MacDonald P.J.P."/>
            <person name="Montmayeur A."/>
            <person name="Murphy C."/>
            <person name="Neiman D."/>
            <person name="Pearson M."/>
            <person name="Priest M."/>
            <person name="Roberts A."/>
            <person name="Saif S."/>
            <person name="Shea T."/>
            <person name="Shenoy N."/>
            <person name="Sisk P."/>
            <person name="Stolte C."/>
            <person name="Sykes S."/>
            <person name="Wortman J."/>
            <person name="Nusbaum C."/>
            <person name="Birren B."/>
        </authorList>
    </citation>
    <scope>NUCLEOTIDE SEQUENCE [LARGE SCALE GENOMIC DNA]</scope>
    <source>
        <strain evidence="9 10">1_3_50AFAA</strain>
    </source>
</reference>
<feature type="transmembrane region" description="Helical" evidence="7">
    <location>
        <begin position="9"/>
        <end position="30"/>
    </location>
</feature>
<feature type="transmembrane region" description="Helical" evidence="7">
    <location>
        <begin position="284"/>
        <end position="307"/>
    </location>
</feature>
<dbReference type="Pfam" id="PF19300">
    <property type="entry name" value="BPD_transp_1_N"/>
    <property type="match status" value="1"/>
</dbReference>
<keyword evidence="2 7" id="KW-0813">Transport</keyword>